<sequence length="120" mass="13970">MWPISRKPNHGFPRLMGEASQPSRTFWIKTRRYVRSILLSSLLKLNDLCLDLNGRNLQSSPAAFAAFWTCDTLWRIQQPYSSKEIPSSEPYFDSGKKFLPVASMEHFYESQSHELIMIRS</sequence>
<evidence type="ECO:0000313" key="2">
    <source>
        <dbReference type="Proteomes" id="UP000694240"/>
    </source>
</evidence>
<proteinExistence type="predicted"/>
<protein>
    <submittedName>
        <fullName evidence="1">Uncharacterized protein</fullName>
    </submittedName>
</protein>
<dbReference type="AlphaFoldDB" id="A0A8T2ETQ5"/>
<name>A0A8T2ETQ5_9BRAS</name>
<accession>A0A8T2ETQ5</accession>
<reference evidence="1 2" key="1">
    <citation type="submission" date="2020-12" db="EMBL/GenBank/DDBJ databases">
        <title>Concerted genomic and epigenomic changes stabilize Arabidopsis allopolyploids.</title>
        <authorList>
            <person name="Chen Z."/>
        </authorList>
    </citation>
    <scope>NUCLEOTIDE SEQUENCE [LARGE SCALE GENOMIC DNA]</scope>
    <source>
        <strain evidence="1">Allo738</strain>
        <tissue evidence="1">Leaf</tissue>
    </source>
</reference>
<evidence type="ECO:0000313" key="1">
    <source>
        <dbReference type="EMBL" id="KAG7626849.1"/>
    </source>
</evidence>
<dbReference type="EMBL" id="JAEFBK010000003">
    <property type="protein sequence ID" value="KAG7626849.1"/>
    <property type="molecule type" value="Genomic_DNA"/>
</dbReference>
<keyword evidence="2" id="KW-1185">Reference proteome</keyword>
<gene>
    <name evidence="1" type="ORF">ISN45_At03g029680</name>
</gene>
<organism evidence="1 2">
    <name type="scientific">Arabidopsis thaliana x Arabidopsis arenosa</name>
    <dbReference type="NCBI Taxonomy" id="1240361"/>
    <lineage>
        <taxon>Eukaryota</taxon>
        <taxon>Viridiplantae</taxon>
        <taxon>Streptophyta</taxon>
        <taxon>Embryophyta</taxon>
        <taxon>Tracheophyta</taxon>
        <taxon>Spermatophyta</taxon>
        <taxon>Magnoliopsida</taxon>
        <taxon>eudicotyledons</taxon>
        <taxon>Gunneridae</taxon>
        <taxon>Pentapetalae</taxon>
        <taxon>rosids</taxon>
        <taxon>malvids</taxon>
        <taxon>Brassicales</taxon>
        <taxon>Brassicaceae</taxon>
        <taxon>Camelineae</taxon>
        <taxon>Arabidopsis</taxon>
    </lineage>
</organism>
<comment type="caution">
    <text evidence="1">The sequence shown here is derived from an EMBL/GenBank/DDBJ whole genome shotgun (WGS) entry which is preliminary data.</text>
</comment>
<dbReference type="Proteomes" id="UP000694240">
    <property type="component" value="Chromosome 3"/>
</dbReference>